<dbReference type="EMBL" id="GL376578">
    <property type="status" value="NOT_ANNOTATED_CDS"/>
    <property type="molecule type" value="Genomic_DNA"/>
</dbReference>
<reference evidence="2" key="2">
    <citation type="submission" date="2010-04" db="EMBL/GenBank/DDBJ databases">
        <authorList>
            <person name="Buell R."/>
            <person name="Hamilton J."/>
            <person name="Hostetler J."/>
        </authorList>
    </citation>
    <scope>NUCLEOTIDE SEQUENCE [LARGE SCALE GENOMIC DNA]</scope>
    <source>
        <strain evidence="2">DAOM:BR144</strain>
    </source>
</reference>
<dbReference type="EnsemblProtists" id="PYU1_T013966">
    <property type="protein sequence ID" value="PYU1_T013966"/>
    <property type="gene ID" value="PYU1_G013937"/>
</dbReference>
<proteinExistence type="predicted"/>
<protein>
    <recommendedName>
        <fullName evidence="3">PX domain-containing protein</fullName>
    </recommendedName>
</protein>
<keyword evidence="2" id="KW-1185">Reference proteome</keyword>
<dbReference type="AlphaFoldDB" id="K3X9R7"/>
<organism evidence="1 2">
    <name type="scientific">Globisporangium ultimum (strain ATCC 200006 / CBS 805.95 / DAOM BR144)</name>
    <name type="common">Pythium ultimum</name>
    <dbReference type="NCBI Taxonomy" id="431595"/>
    <lineage>
        <taxon>Eukaryota</taxon>
        <taxon>Sar</taxon>
        <taxon>Stramenopiles</taxon>
        <taxon>Oomycota</taxon>
        <taxon>Peronosporomycetes</taxon>
        <taxon>Pythiales</taxon>
        <taxon>Pythiaceae</taxon>
        <taxon>Globisporangium</taxon>
    </lineage>
</organism>
<dbReference type="Proteomes" id="UP000019132">
    <property type="component" value="Unassembled WGS sequence"/>
</dbReference>
<dbReference type="VEuPathDB" id="FungiDB:PYU1_G013937"/>
<dbReference type="HOGENOM" id="CLU_085932_1_2_1"/>
<evidence type="ECO:0000313" key="2">
    <source>
        <dbReference type="Proteomes" id="UP000019132"/>
    </source>
</evidence>
<dbReference type="InParanoid" id="K3X9R7"/>
<reference evidence="2" key="1">
    <citation type="journal article" date="2010" name="Genome Biol.">
        <title>Genome sequence of the necrotrophic plant pathogen Pythium ultimum reveals original pathogenicity mechanisms and effector repertoire.</title>
        <authorList>
            <person name="Levesque C.A."/>
            <person name="Brouwer H."/>
            <person name="Cano L."/>
            <person name="Hamilton J.P."/>
            <person name="Holt C."/>
            <person name="Huitema E."/>
            <person name="Raffaele S."/>
            <person name="Robideau G.P."/>
            <person name="Thines M."/>
            <person name="Win J."/>
            <person name="Zerillo M.M."/>
            <person name="Beakes G.W."/>
            <person name="Boore J.L."/>
            <person name="Busam D."/>
            <person name="Dumas B."/>
            <person name="Ferriera S."/>
            <person name="Fuerstenberg S.I."/>
            <person name="Gachon C.M."/>
            <person name="Gaulin E."/>
            <person name="Govers F."/>
            <person name="Grenville-Briggs L."/>
            <person name="Horner N."/>
            <person name="Hostetler J."/>
            <person name="Jiang R.H."/>
            <person name="Johnson J."/>
            <person name="Krajaejun T."/>
            <person name="Lin H."/>
            <person name="Meijer H.J."/>
            <person name="Moore B."/>
            <person name="Morris P."/>
            <person name="Phuntmart V."/>
            <person name="Puiu D."/>
            <person name="Shetty J."/>
            <person name="Stajich J.E."/>
            <person name="Tripathy S."/>
            <person name="Wawra S."/>
            <person name="van West P."/>
            <person name="Whitty B.R."/>
            <person name="Coutinho P.M."/>
            <person name="Henrissat B."/>
            <person name="Martin F."/>
            <person name="Thomas P.D."/>
            <person name="Tyler B.M."/>
            <person name="De Vries R.P."/>
            <person name="Kamoun S."/>
            <person name="Yandell M."/>
            <person name="Tisserat N."/>
            <person name="Buell C.R."/>
        </authorList>
    </citation>
    <scope>NUCLEOTIDE SEQUENCE</scope>
    <source>
        <strain evidence="2">DAOM:BR144</strain>
    </source>
</reference>
<evidence type="ECO:0008006" key="3">
    <source>
        <dbReference type="Google" id="ProtNLM"/>
    </source>
</evidence>
<reference evidence="1" key="3">
    <citation type="submission" date="2015-02" db="UniProtKB">
        <authorList>
            <consortium name="EnsemblProtists"/>
        </authorList>
    </citation>
    <scope>IDENTIFICATION</scope>
    <source>
        <strain evidence="1">DAOM BR144</strain>
    </source>
</reference>
<dbReference type="eggNOG" id="ENOG502T2YX">
    <property type="taxonomic scope" value="Eukaryota"/>
</dbReference>
<name>K3X9R7_GLOUD</name>
<sequence length="214" mass="24326">MLDSTTPTEPQPPCGCLKPLTQVDMFPERYSQGMATMTSLRKIEAIQINRFVGRGDTIYYVIDVFLQKPESRIPTNNRSKQSKSFVPGAKGCESSASLASTREPDFQVERRFSEFTKLRSAVYRLAQTSHSLLRCQFCNDVVNSILLSSNQPKRFMNLLFTRNVKARILHKFVNSLMDMTLRSKKNNGCRECKGQEQIPQLLFAFLQPANSDDA</sequence>
<evidence type="ECO:0000313" key="1">
    <source>
        <dbReference type="EnsemblProtists" id="PYU1_T013966"/>
    </source>
</evidence>
<accession>K3X9R7</accession>